<dbReference type="EMBL" id="CAEX01002153">
    <property type="protein sequence ID" value="CCD18900.1"/>
    <property type="molecule type" value="Genomic_DNA"/>
</dbReference>
<feature type="compositionally biased region" description="Basic residues" evidence="1">
    <location>
        <begin position="196"/>
        <end position="205"/>
    </location>
</feature>
<evidence type="ECO:0000256" key="1">
    <source>
        <dbReference type="SAM" id="MobiDB-lite"/>
    </source>
</evidence>
<feature type="compositionally biased region" description="Basic and acidic residues" evidence="1">
    <location>
        <begin position="210"/>
        <end position="240"/>
    </location>
</feature>
<name>F9WMY7_TRYVY</name>
<feature type="region of interest" description="Disordered" evidence="1">
    <location>
        <begin position="133"/>
        <end position="175"/>
    </location>
</feature>
<sequence>MKRCVAPAERVPWRVAEPAPQRGFSHRERGGTRHRFSCASVVASYALPCGLRSRRRHSGCALLMARCAVHEKDGRLRCRGFLRFSCFVHANAGQKVVRAAGARCATQPQSITRPRKRGFSVCGALAGRFGSAAKKHARKRTDRGRELEGKGKRPGGARGFEAVDGQRGHQAGRPQGNCAWQCERLVPRSAEGIKFRLRSSSHHGGNKQTASRERASTGKTKDTRPERGRRKDDTQQRQHWADNGGPSARPRKHRVGCQLEREQVRSD</sequence>
<protein>
    <submittedName>
        <fullName evidence="2">Uncharacterized protein</fullName>
    </submittedName>
</protein>
<evidence type="ECO:0000313" key="3">
    <source>
        <dbReference type="Proteomes" id="UP000009027"/>
    </source>
</evidence>
<organism evidence="2 3">
    <name type="scientific">Trypanosoma vivax (strain Y486)</name>
    <dbReference type="NCBI Taxonomy" id="1055687"/>
    <lineage>
        <taxon>Eukaryota</taxon>
        <taxon>Discoba</taxon>
        <taxon>Euglenozoa</taxon>
        <taxon>Kinetoplastea</taxon>
        <taxon>Metakinetoplastina</taxon>
        <taxon>Trypanosomatida</taxon>
        <taxon>Trypanosomatidae</taxon>
        <taxon>Trypanosoma</taxon>
        <taxon>Duttonella</taxon>
    </lineage>
</organism>
<dbReference type="VEuPathDB" id="TriTrypDB:TvY486_0016120"/>
<reference evidence="2 3" key="1">
    <citation type="journal article" date="2012" name="Proc. Natl. Acad. Sci. U.S.A.">
        <title>Antigenic diversity is generated by distinct evolutionary mechanisms in African trypanosome species.</title>
        <authorList>
            <person name="Jackson A.P."/>
            <person name="Berry A."/>
            <person name="Aslett M."/>
            <person name="Allison H.C."/>
            <person name="Burton P."/>
            <person name="Vavrova-Anderson J."/>
            <person name="Brown R."/>
            <person name="Browne H."/>
            <person name="Corton N."/>
            <person name="Hauser H."/>
            <person name="Gamble J."/>
            <person name="Gilderthorp R."/>
            <person name="Marcello L."/>
            <person name="McQuillan J."/>
            <person name="Otto T.D."/>
            <person name="Quail M.A."/>
            <person name="Sanders M.J."/>
            <person name="van Tonder A."/>
            <person name="Ginger M.L."/>
            <person name="Field M.C."/>
            <person name="Barry J.D."/>
            <person name="Hertz-Fowler C."/>
            <person name="Berriman M."/>
        </authorList>
    </citation>
    <scope>NUCLEOTIDE SEQUENCE</scope>
    <source>
        <strain evidence="2 3">Y486</strain>
    </source>
</reference>
<accession>F9WMY7</accession>
<proteinExistence type="predicted"/>
<dbReference type="Proteomes" id="UP000009027">
    <property type="component" value="Unassembled WGS sequence"/>
</dbReference>
<keyword evidence="3" id="KW-1185">Reference proteome</keyword>
<dbReference type="AlphaFoldDB" id="F9WMY7"/>
<gene>
    <name evidence="2" type="ORF">TvY486_0016120</name>
</gene>
<evidence type="ECO:0000313" key="2">
    <source>
        <dbReference type="EMBL" id="CCD18900.1"/>
    </source>
</evidence>
<feature type="region of interest" description="Disordered" evidence="1">
    <location>
        <begin position="196"/>
        <end position="267"/>
    </location>
</feature>
<feature type="compositionally biased region" description="Basic residues" evidence="1">
    <location>
        <begin position="133"/>
        <end position="142"/>
    </location>
</feature>